<dbReference type="GO" id="GO:0042773">
    <property type="term" value="P:ATP synthesis coupled electron transport"/>
    <property type="evidence" value="ECO:0007669"/>
    <property type="project" value="TreeGrafter"/>
</dbReference>
<evidence type="ECO:0000259" key="18">
    <source>
        <dbReference type="PROSITE" id="PS50999"/>
    </source>
</evidence>
<feature type="domain" description="Cytochrome oxidase subunit II copper A binding" evidence="17">
    <location>
        <begin position="92"/>
        <end position="227"/>
    </location>
</feature>
<evidence type="ECO:0000256" key="2">
    <source>
        <dbReference type="ARBA" id="ARBA00007866"/>
    </source>
</evidence>
<feature type="transmembrane region" description="Helical" evidence="16">
    <location>
        <begin position="357"/>
        <end position="376"/>
    </location>
</feature>
<keyword evidence="5 15" id="KW-0679">Respiratory chain</keyword>
<evidence type="ECO:0000256" key="4">
    <source>
        <dbReference type="ARBA" id="ARBA00022448"/>
    </source>
</evidence>
<evidence type="ECO:0000313" key="19">
    <source>
        <dbReference type="EMBL" id="AUF69994.1"/>
    </source>
</evidence>
<organism evidence="19">
    <name type="scientific">Lampsilis powellii</name>
    <dbReference type="NCBI Taxonomy" id="106594"/>
    <lineage>
        <taxon>Eukaryota</taxon>
        <taxon>Metazoa</taxon>
        <taxon>Spiralia</taxon>
        <taxon>Lophotrochozoa</taxon>
        <taxon>Mollusca</taxon>
        <taxon>Bivalvia</taxon>
        <taxon>Autobranchia</taxon>
        <taxon>Heteroconchia</taxon>
        <taxon>Palaeoheterodonta</taxon>
        <taxon>Unionida</taxon>
        <taxon>Unionoidea</taxon>
        <taxon>Unionidae</taxon>
        <taxon>Ambleminae</taxon>
        <taxon>Lampsilini</taxon>
        <taxon>Lampsilis</taxon>
    </lineage>
</organism>
<dbReference type="InterPro" id="IPR008972">
    <property type="entry name" value="Cupredoxin"/>
</dbReference>
<comment type="similarity">
    <text evidence="2 15">Belongs to the cytochrome c oxidase subunit 2 family.</text>
</comment>
<evidence type="ECO:0000256" key="8">
    <source>
        <dbReference type="ARBA" id="ARBA00022842"/>
    </source>
</evidence>
<keyword evidence="10 15" id="KW-0249">Electron transport</keyword>
<comment type="catalytic activity">
    <reaction evidence="14">
        <text>4 Fe(II)-[cytochrome c] + O2 + 8 H(+)(in) = 4 Fe(III)-[cytochrome c] + 2 H2O + 4 H(+)(out)</text>
        <dbReference type="Rhea" id="RHEA:11436"/>
        <dbReference type="Rhea" id="RHEA-COMP:10350"/>
        <dbReference type="Rhea" id="RHEA-COMP:14399"/>
        <dbReference type="ChEBI" id="CHEBI:15377"/>
        <dbReference type="ChEBI" id="CHEBI:15378"/>
        <dbReference type="ChEBI" id="CHEBI:15379"/>
        <dbReference type="ChEBI" id="CHEBI:29033"/>
        <dbReference type="ChEBI" id="CHEBI:29034"/>
        <dbReference type="EC" id="7.1.1.9"/>
    </reaction>
    <physiologicalReaction direction="left-to-right" evidence="14">
        <dbReference type="Rhea" id="RHEA:11437"/>
    </physiologicalReaction>
</comment>
<keyword evidence="4 15" id="KW-0813">Transport</keyword>
<proteinExistence type="inferred from homology"/>
<dbReference type="Pfam" id="PF02790">
    <property type="entry name" value="COX2_TM"/>
    <property type="match status" value="1"/>
</dbReference>
<keyword evidence="8" id="KW-0460">Magnesium</keyword>
<gene>
    <name evidence="19" type="primary">cox2</name>
</gene>
<evidence type="ECO:0000256" key="6">
    <source>
        <dbReference type="ARBA" id="ARBA00022692"/>
    </source>
</evidence>
<evidence type="ECO:0000256" key="14">
    <source>
        <dbReference type="ARBA" id="ARBA00049512"/>
    </source>
</evidence>
<dbReference type="PROSITE" id="PS00078">
    <property type="entry name" value="COX2"/>
    <property type="match status" value="1"/>
</dbReference>
<keyword evidence="7 15" id="KW-0479">Metal-binding</keyword>
<feature type="transmembrane region" description="Helical" evidence="16">
    <location>
        <begin position="254"/>
        <end position="273"/>
    </location>
</feature>
<sequence>MSFWGQFGLQEGVSVLGAEMYGLHDYAMLILVVVFSFVSFSMFKVLLGSFSGRIYLEKQWLEVVWTLAPFLLLLALGLPSIKLLYLMDEIDIPEVTVKVIGHQWYWSYEYKDFRGSQYGYDSYMANDSLIEGGSYRMLEVDNRCVVSCLLQMRGLITSDDVVHSWAIPSASIKADGVPGRTNQVGLCFLYPGVFYGQCSELCGVNHSFMPVCVEAVSSKVFGEWIMGNHNINMNASSGFGNRNRSCLVFIGDKIYWVFYSMFRGTYFVVELYFKWWFYLLKFGIYWPVKFVFESTFSLTTWALNTTYSLVVWFVWFLSDPVDASTSAIVWLGGKAFSIIHFSVTSPVMAFVWLTKKVWSLTCLVANLPFVVFDAWMNCMSSFSDNETKQWVVMQVARSSEVFYKAMVEYYSKK</sequence>
<feature type="transmembrane region" description="Helical" evidence="16">
    <location>
        <begin position="26"/>
        <end position="47"/>
    </location>
</feature>
<dbReference type="SUPFAM" id="SSF49503">
    <property type="entry name" value="Cupredoxins"/>
    <property type="match status" value="1"/>
</dbReference>
<dbReference type="InterPro" id="IPR002429">
    <property type="entry name" value="CcO_II-like_C"/>
</dbReference>
<feature type="transmembrane region" description="Helical" evidence="16">
    <location>
        <begin position="294"/>
        <end position="315"/>
    </location>
</feature>
<dbReference type="InterPro" id="IPR011759">
    <property type="entry name" value="Cyt_c_oxidase_su2_TM_dom"/>
</dbReference>
<dbReference type="PROSITE" id="PS50999">
    <property type="entry name" value="COX2_TM"/>
    <property type="match status" value="1"/>
</dbReference>
<keyword evidence="9" id="KW-1278">Translocase</keyword>
<evidence type="ECO:0000256" key="11">
    <source>
        <dbReference type="ARBA" id="ARBA00022989"/>
    </source>
</evidence>
<dbReference type="InterPro" id="IPR001505">
    <property type="entry name" value="Copper_CuA"/>
</dbReference>
<protein>
    <recommendedName>
        <fullName evidence="3 15">Cytochrome c oxidase subunit 2</fullName>
    </recommendedName>
</protein>
<reference evidence="19" key="1">
    <citation type="journal article" date="2019" name="Mitochondrial DNA Part B Resour">
        <title>The complete male-type mitochondrial genomes of the Fatmucket, Lampsilis siliquoidea, and the endangered Arkansas Fatmucket, Lampsilis powellii.</title>
        <authorList>
            <person name="Chase E.E."/>
            <person name="Robicheau B.M."/>
            <person name="Hoeh W.R."/>
            <person name="Harris J.L."/>
            <person name="Stewart D.T."/>
            <person name="Breton S."/>
        </authorList>
    </citation>
    <scope>NUCLEOTIDE SEQUENCE</scope>
    <source>
        <strain evidence="19">H2613</strain>
    </source>
</reference>
<dbReference type="CDD" id="cd13912">
    <property type="entry name" value="CcO_II_C"/>
    <property type="match status" value="1"/>
</dbReference>
<accession>A0A4Y1KQ27</accession>
<dbReference type="PANTHER" id="PTHR22888">
    <property type="entry name" value="CYTOCHROME C OXIDASE, SUBUNIT II"/>
    <property type="match status" value="1"/>
</dbReference>
<feature type="transmembrane region" description="Helical" evidence="16">
    <location>
        <begin position="59"/>
        <end position="78"/>
    </location>
</feature>
<evidence type="ECO:0000256" key="9">
    <source>
        <dbReference type="ARBA" id="ARBA00022967"/>
    </source>
</evidence>
<dbReference type="SUPFAM" id="SSF81464">
    <property type="entry name" value="Cytochrome c oxidase subunit II-like, transmembrane region"/>
    <property type="match status" value="1"/>
</dbReference>
<feature type="transmembrane region" description="Helical" evidence="16">
    <location>
        <begin position="327"/>
        <end position="350"/>
    </location>
</feature>
<dbReference type="AlphaFoldDB" id="A0A4Y1KQ27"/>
<keyword evidence="15" id="KW-0999">Mitochondrion inner membrane</keyword>
<comment type="subcellular location">
    <subcellularLocation>
        <location evidence="1">Membrane</location>
        <topology evidence="1">Multi-pass membrane protein</topology>
    </subcellularLocation>
    <subcellularLocation>
        <location evidence="15">Mitochondrion inner membrane</location>
        <topology evidence="15">Multi-pass membrane protein</topology>
    </subcellularLocation>
</comment>
<feature type="domain" description="Cytochrome oxidase subunit II transmembrane region profile" evidence="18">
    <location>
        <begin position="1"/>
        <end position="91"/>
    </location>
</feature>
<keyword evidence="15 19" id="KW-0496">Mitochondrion</keyword>
<name>A0A4Y1KQ27_9BIVA</name>
<dbReference type="EMBL" id="MF326972">
    <property type="protein sequence ID" value="AUF69994.1"/>
    <property type="molecule type" value="Genomic_DNA"/>
</dbReference>
<dbReference type="Pfam" id="PF00116">
    <property type="entry name" value="COX2"/>
    <property type="match status" value="1"/>
</dbReference>
<keyword evidence="13 15" id="KW-0472">Membrane</keyword>
<evidence type="ECO:0000256" key="12">
    <source>
        <dbReference type="ARBA" id="ARBA00023008"/>
    </source>
</evidence>
<evidence type="ECO:0000256" key="1">
    <source>
        <dbReference type="ARBA" id="ARBA00004141"/>
    </source>
</evidence>
<evidence type="ECO:0000256" key="10">
    <source>
        <dbReference type="ARBA" id="ARBA00022982"/>
    </source>
</evidence>
<keyword evidence="11 16" id="KW-1133">Transmembrane helix</keyword>
<evidence type="ECO:0000256" key="3">
    <source>
        <dbReference type="ARBA" id="ARBA00015946"/>
    </source>
</evidence>
<keyword evidence="12 15" id="KW-0186">Copper</keyword>
<dbReference type="InterPro" id="IPR045187">
    <property type="entry name" value="CcO_II"/>
</dbReference>
<evidence type="ECO:0000256" key="5">
    <source>
        <dbReference type="ARBA" id="ARBA00022660"/>
    </source>
</evidence>
<evidence type="ECO:0000256" key="16">
    <source>
        <dbReference type="SAM" id="Phobius"/>
    </source>
</evidence>
<dbReference type="PANTHER" id="PTHR22888:SF9">
    <property type="entry name" value="CYTOCHROME C OXIDASE SUBUNIT 2"/>
    <property type="match status" value="1"/>
</dbReference>
<evidence type="ECO:0000256" key="7">
    <source>
        <dbReference type="ARBA" id="ARBA00022723"/>
    </source>
</evidence>
<evidence type="ECO:0000256" key="15">
    <source>
        <dbReference type="RuleBase" id="RU000457"/>
    </source>
</evidence>
<comment type="cofactor">
    <cofactor evidence="15">
        <name>Cu cation</name>
        <dbReference type="ChEBI" id="CHEBI:23378"/>
    </cofactor>
    <text evidence="15">Binds a copper A center.</text>
</comment>
<dbReference type="PROSITE" id="PS50857">
    <property type="entry name" value="COX2_CUA"/>
    <property type="match status" value="1"/>
</dbReference>
<dbReference type="Gene3D" id="2.60.40.420">
    <property type="entry name" value="Cupredoxins - blue copper proteins"/>
    <property type="match status" value="1"/>
</dbReference>
<evidence type="ECO:0000259" key="17">
    <source>
        <dbReference type="PROSITE" id="PS50857"/>
    </source>
</evidence>
<dbReference type="PRINTS" id="PR01166">
    <property type="entry name" value="CYCOXIDASEII"/>
</dbReference>
<comment type="function">
    <text evidence="15">Component of the cytochrome c oxidase, the last enzyme in the mitochondrial electron transport chain which drives oxidative phosphorylation. The respiratory chain contains 3 multisubunit complexes succinate dehydrogenase (complex II, CII), ubiquinol-cytochrome c oxidoreductase (cytochrome b-c1 complex, complex III, CIII) and cytochrome c oxidase (complex IV, CIV), that cooperate to transfer electrons derived from NADH and succinate to molecular oxygen, creating an electrochemical gradient over the inner membrane that drives transmembrane transport and the ATP synthase. Cytochrome c oxidase is the component of the respiratory chain that catalyzes the reduction of oxygen to water. Electrons originating from reduced cytochrome c in the intermembrane space (IMS) are transferred via the dinuclear copper A center (CU(A)) of subunit 2 and heme A of subunit 1 to the active site in subunit 1, a binuclear center (BNC) formed by heme A3 and copper B (CU(B)). The BNC reduces molecular oxygen to 2 water molecules using 4 electrons from cytochrome c in the IMS and 4 protons from the mitochondrial matrix.</text>
</comment>
<geneLocation type="mitochondrion" evidence="19"/>
<dbReference type="GO" id="GO:0005507">
    <property type="term" value="F:copper ion binding"/>
    <property type="evidence" value="ECO:0007669"/>
    <property type="project" value="InterPro"/>
</dbReference>
<dbReference type="GO" id="GO:0004129">
    <property type="term" value="F:cytochrome-c oxidase activity"/>
    <property type="evidence" value="ECO:0007669"/>
    <property type="project" value="UniProtKB-EC"/>
</dbReference>
<keyword evidence="6 15" id="KW-0812">Transmembrane</keyword>
<dbReference type="GO" id="GO:0005743">
    <property type="term" value="C:mitochondrial inner membrane"/>
    <property type="evidence" value="ECO:0007669"/>
    <property type="project" value="UniProtKB-SubCell"/>
</dbReference>
<dbReference type="InterPro" id="IPR036257">
    <property type="entry name" value="Cyt_c_oxidase_su2_TM_sf"/>
</dbReference>
<evidence type="ECO:0000256" key="13">
    <source>
        <dbReference type="ARBA" id="ARBA00023136"/>
    </source>
</evidence>
<dbReference type="Gene3D" id="1.10.287.90">
    <property type="match status" value="1"/>
</dbReference>
<dbReference type="InterPro" id="IPR034210">
    <property type="entry name" value="CcO_II_C"/>
</dbReference>